<feature type="compositionally biased region" description="Basic and acidic residues" evidence="1">
    <location>
        <begin position="94"/>
        <end position="121"/>
    </location>
</feature>
<sequence length="164" mass="18168">MRFLLATLAAIWLMPCAGAETVHKCFDANGRVTYQSQSCASSHLKEGGRIEPAAEISPEEAARVKAQTEKTRARLEADTKAKREAEAKAQQQEQEERRIQALERQARAAEEQARAAEREAEAAEAAARAPFVIVPPRRFPPGKRPSEHKPSPQQRCAPGDRNCR</sequence>
<feature type="region of interest" description="Disordered" evidence="1">
    <location>
        <begin position="42"/>
        <end position="164"/>
    </location>
</feature>
<dbReference type="Proteomes" id="UP000502260">
    <property type="component" value="Chromosome"/>
</dbReference>
<reference evidence="4" key="1">
    <citation type="submission" date="2020-03" db="EMBL/GenBank/DDBJ databases">
        <title>Complete genome sequence of sulfur-oxidizing bacterium skT11.</title>
        <authorList>
            <person name="Kanda M."/>
            <person name="Kojima H."/>
            <person name="Fukui M."/>
        </authorList>
    </citation>
    <scope>NUCLEOTIDE SEQUENCE [LARGE SCALE GENOMIC DNA]</scope>
    <source>
        <strain evidence="4">skT11</strain>
    </source>
</reference>
<proteinExistence type="predicted"/>
<name>A0A6F8VC64_9PROT</name>
<accession>A0A6F8VC64</accession>
<gene>
    <name evidence="3" type="ORF">SKTS_12150</name>
</gene>
<feature type="compositionally biased region" description="Basic and acidic residues" evidence="1">
    <location>
        <begin position="60"/>
        <end position="87"/>
    </location>
</feature>
<evidence type="ECO:0000256" key="1">
    <source>
        <dbReference type="SAM" id="MobiDB-lite"/>
    </source>
</evidence>
<organism evidence="3 4">
    <name type="scientific">Sulfurimicrobium lacus</name>
    <dbReference type="NCBI Taxonomy" id="2715678"/>
    <lineage>
        <taxon>Bacteria</taxon>
        <taxon>Pseudomonadati</taxon>
        <taxon>Pseudomonadota</taxon>
        <taxon>Betaproteobacteria</taxon>
        <taxon>Nitrosomonadales</taxon>
        <taxon>Sulfuricellaceae</taxon>
        <taxon>Sulfurimicrobium</taxon>
    </lineage>
</organism>
<keyword evidence="2" id="KW-0732">Signal</keyword>
<dbReference type="RefSeq" id="WP_173061845.1">
    <property type="nucleotide sequence ID" value="NZ_AP022853.1"/>
</dbReference>
<feature type="signal peptide" evidence="2">
    <location>
        <begin position="1"/>
        <end position="19"/>
    </location>
</feature>
<keyword evidence="4" id="KW-1185">Reference proteome</keyword>
<dbReference type="KEGG" id="slac:SKTS_12150"/>
<feature type="chain" id="PRO_5026328120" description="DUF4124 domain-containing protein" evidence="2">
    <location>
        <begin position="20"/>
        <end position="164"/>
    </location>
</feature>
<evidence type="ECO:0000313" key="4">
    <source>
        <dbReference type="Proteomes" id="UP000502260"/>
    </source>
</evidence>
<protein>
    <recommendedName>
        <fullName evidence="5">DUF4124 domain-containing protein</fullName>
    </recommendedName>
</protein>
<dbReference type="AlphaFoldDB" id="A0A6F8VC64"/>
<evidence type="ECO:0000313" key="3">
    <source>
        <dbReference type="EMBL" id="BCB26329.1"/>
    </source>
</evidence>
<dbReference type="EMBL" id="AP022853">
    <property type="protein sequence ID" value="BCB26329.1"/>
    <property type="molecule type" value="Genomic_DNA"/>
</dbReference>
<evidence type="ECO:0000256" key="2">
    <source>
        <dbReference type="SAM" id="SignalP"/>
    </source>
</evidence>
<evidence type="ECO:0008006" key="5">
    <source>
        <dbReference type="Google" id="ProtNLM"/>
    </source>
</evidence>
<feature type="compositionally biased region" description="Low complexity" evidence="1">
    <location>
        <begin position="123"/>
        <end position="136"/>
    </location>
</feature>